<keyword evidence="3" id="KW-1185">Reference proteome</keyword>
<dbReference type="PANTHER" id="PTHR33332">
    <property type="entry name" value="REVERSE TRANSCRIPTASE DOMAIN-CONTAINING PROTEIN"/>
    <property type="match status" value="1"/>
</dbReference>
<protein>
    <recommendedName>
        <fullName evidence="1">Reverse transcriptase domain-containing protein</fullName>
    </recommendedName>
</protein>
<name>A0A2I0UIH8_LIMLA</name>
<reference evidence="3" key="1">
    <citation type="submission" date="2017-11" db="EMBL/GenBank/DDBJ databases">
        <authorList>
            <person name="Lima N.C."/>
            <person name="Parody-Merino A.M."/>
            <person name="Battley P.F."/>
            <person name="Fidler A.E."/>
            <person name="Prosdocimi F."/>
        </authorList>
    </citation>
    <scope>NUCLEOTIDE SEQUENCE [LARGE SCALE GENOMIC DNA]</scope>
</reference>
<dbReference type="InterPro" id="IPR000477">
    <property type="entry name" value="RT_dom"/>
</dbReference>
<sequence length="166" mass="18942">MELNPVGSQPQVVFPRALYIRWVKNWLNGRAQRIVVNGVKSSWQPATSGVPQGSVLEPGLFNIFINNLDEEIECTLSKFADNTKLSRIVDLLEGRKGLQRDLHRLDSRAEANCMRFNKAKCLVLPLSHNNPRQCCRLEGEWLESCPEEKDMGMLVNSWLNMSWQCA</sequence>
<dbReference type="Pfam" id="PF00078">
    <property type="entry name" value="RVT_1"/>
    <property type="match status" value="1"/>
</dbReference>
<evidence type="ECO:0000313" key="2">
    <source>
        <dbReference type="EMBL" id="PKU45841.1"/>
    </source>
</evidence>
<dbReference type="AlphaFoldDB" id="A0A2I0UIH8"/>
<evidence type="ECO:0000259" key="1">
    <source>
        <dbReference type="Pfam" id="PF00078"/>
    </source>
</evidence>
<feature type="domain" description="Reverse transcriptase" evidence="1">
    <location>
        <begin position="17"/>
        <end position="124"/>
    </location>
</feature>
<accession>A0A2I0UIH8</accession>
<proteinExistence type="predicted"/>
<evidence type="ECO:0000313" key="3">
    <source>
        <dbReference type="Proteomes" id="UP000233556"/>
    </source>
</evidence>
<dbReference type="OrthoDB" id="9400807at2759"/>
<gene>
    <name evidence="2" type="ORF">llap_3842</name>
</gene>
<dbReference type="EMBL" id="KZ505739">
    <property type="protein sequence ID" value="PKU45841.1"/>
    <property type="molecule type" value="Genomic_DNA"/>
</dbReference>
<reference evidence="3" key="2">
    <citation type="submission" date="2017-12" db="EMBL/GenBank/DDBJ databases">
        <title>Genome sequence of the Bar-tailed Godwit (Limosa lapponica baueri).</title>
        <authorList>
            <person name="Lima N.C.B."/>
            <person name="Parody-Merino A.M."/>
            <person name="Battley P.F."/>
            <person name="Fidler A.E."/>
            <person name="Prosdocimi F."/>
        </authorList>
    </citation>
    <scope>NUCLEOTIDE SEQUENCE [LARGE SCALE GENOMIC DNA]</scope>
</reference>
<organism evidence="2 3">
    <name type="scientific">Limosa lapponica baueri</name>
    <dbReference type="NCBI Taxonomy" id="1758121"/>
    <lineage>
        <taxon>Eukaryota</taxon>
        <taxon>Metazoa</taxon>
        <taxon>Chordata</taxon>
        <taxon>Craniata</taxon>
        <taxon>Vertebrata</taxon>
        <taxon>Euteleostomi</taxon>
        <taxon>Archelosauria</taxon>
        <taxon>Archosauria</taxon>
        <taxon>Dinosauria</taxon>
        <taxon>Saurischia</taxon>
        <taxon>Theropoda</taxon>
        <taxon>Coelurosauria</taxon>
        <taxon>Aves</taxon>
        <taxon>Neognathae</taxon>
        <taxon>Neoaves</taxon>
        <taxon>Charadriiformes</taxon>
        <taxon>Scolopacidae</taxon>
        <taxon>Limosa</taxon>
    </lineage>
</organism>
<dbReference type="Proteomes" id="UP000233556">
    <property type="component" value="Unassembled WGS sequence"/>
</dbReference>